<protein>
    <submittedName>
        <fullName evidence="3">Replication protein repA</fullName>
    </submittedName>
</protein>
<evidence type="ECO:0000313" key="3">
    <source>
        <dbReference type="EMBL" id="SUC33808.1"/>
    </source>
</evidence>
<dbReference type="Pfam" id="PF01051">
    <property type="entry name" value="Rep3_N"/>
    <property type="match status" value="1"/>
</dbReference>
<accession>A0A379FYL1</accession>
<proteinExistence type="inferred from homology"/>
<reference evidence="3 4" key="1">
    <citation type="submission" date="2018-06" db="EMBL/GenBank/DDBJ databases">
        <authorList>
            <consortium name="Pathogen Informatics"/>
            <person name="Doyle S."/>
        </authorList>
    </citation>
    <scope>NUCLEOTIDE SEQUENCE [LARGE SCALE GENOMIC DNA]</scope>
    <source>
        <strain evidence="3 4">NCTC12026</strain>
    </source>
</reference>
<dbReference type="GO" id="GO:0003887">
    <property type="term" value="F:DNA-directed DNA polymerase activity"/>
    <property type="evidence" value="ECO:0007669"/>
    <property type="project" value="InterPro"/>
</dbReference>
<evidence type="ECO:0000313" key="4">
    <source>
        <dbReference type="Proteomes" id="UP000255129"/>
    </source>
</evidence>
<dbReference type="AlphaFoldDB" id="A0A379FYL1"/>
<dbReference type="GO" id="GO:0006270">
    <property type="term" value="P:DNA replication initiation"/>
    <property type="evidence" value="ECO:0007669"/>
    <property type="project" value="InterPro"/>
</dbReference>
<feature type="domain" description="Initiator Rep protein WH1" evidence="2">
    <location>
        <begin position="149"/>
        <end position="261"/>
    </location>
</feature>
<evidence type="ECO:0000256" key="1">
    <source>
        <dbReference type="ARBA" id="ARBA00038283"/>
    </source>
</evidence>
<dbReference type="Proteomes" id="UP000255129">
    <property type="component" value="Unassembled WGS sequence"/>
</dbReference>
<dbReference type="InterPro" id="IPR000525">
    <property type="entry name" value="Initiator_Rep_WH1"/>
</dbReference>
<name>A0A379FYL1_9GAMM</name>
<organism evidence="3 4">
    <name type="scientific">Providencia rustigianii</name>
    <dbReference type="NCBI Taxonomy" id="158850"/>
    <lineage>
        <taxon>Bacteria</taxon>
        <taxon>Pseudomonadati</taxon>
        <taxon>Pseudomonadota</taxon>
        <taxon>Gammaproteobacteria</taxon>
        <taxon>Enterobacterales</taxon>
        <taxon>Morganellaceae</taxon>
        <taxon>Providencia</taxon>
    </lineage>
</organism>
<sequence length="333" mass="37904">MCAEGKKVCVTGIWVCAEGKKGGRHGENVILFHNRSIYVGGNYFIMETQLVISDVLFGNTEEKQKPLTVNELNTIQPVAFMRLGLFVPKPSRSSDYSPMIDVSELSSTFEFARLEGFTDIKITGERLDMDTDFKVWIGIVKAFSKYGISSNRIKLKFSEFAKDCGFPGKKLDKKLRAHIDESLRKIRGKSISFKRGKDSQSAYHTGLIKIAYFNADTDVVELEADERLWELYYFDYRVVLQLHAIKALPRLEVAQALYTFLASLPSNPAPISFERLRERLSLISQVKEQNRIIKKAITKLIDIGYLDASMVKKGQENYLIIHKRSPKLSVINE</sequence>
<comment type="similarity">
    <text evidence="1">Belongs to the initiator RepB protein family.</text>
</comment>
<evidence type="ECO:0000259" key="2">
    <source>
        <dbReference type="Pfam" id="PF01051"/>
    </source>
</evidence>
<gene>
    <name evidence="3" type="primary">repA</name>
    <name evidence="3" type="ORF">NCTC12026_00129</name>
</gene>
<dbReference type="EMBL" id="UGUA01000001">
    <property type="protein sequence ID" value="SUC33808.1"/>
    <property type="molecule type" value="Genomic_DNA"/>
</dbReference>